<evidence type="ECO:0000313" key="2">
    <source>
        <dbReference type="Proteomes" id="UP001165576"/>
    </source>
</evidence>
<dbReference type="Proteomes" id="UP001165576">
    <property type="component" value="Unassembled WGS sequence"/>
</dbReference>
<proteinExistence type="predicted"/>
<protein>
    <submittedName>
        <fullName evidence="1">Uncharacterized protein</fullName>
    </submittedName>
</protein>
<accession>A0ABT3WKE2</accession>
<dbReference type="EMBL" id="JANIDY010000002">
    <property type="protein sequence ID" value="MCX5618103.1"/>
    <property type="molecule type" value="Genomic_DNA"/>
</dbReference>
<comment type="caution">
    <text evidence="1">The sequence shown here is derived from an EMBL/GenBank/DDBJ whole genome shotgun (WGS) entry which is preliminary data.</text>
</comment>
<gene>
    <name evidence="1" type="ORF">NQF86_05430</name>
</gene>
<dbReference type="RefSeq" id="WP_266116616.1">
    <property type="nucleotide sequence ID" value="NZ_JANIDY010000002.1"/>
</dbReference>
<organism evidence="1 2">
    <name type="scientific">Bombella pluederhausensis</name>
    <dbReference type="NCBI Taxonomy" id="2967336"/>
    <lineage>
        <taxon>Bacteria</taxon>
        <taxon>Pseudomonadati</taxon>
        <taxon>Pseudomonadota</taxon>
        <taxon>Alphaproteobacteria</taxon>
        <taxon>Acetobacterales</taxon>
        <taxon>Acetobacteraceae</taxon>
        <taxon>Bombella</taxon>
    </lineage>
</organism>
<keyword evidence="2" id="KW-1185">Reference proteome</keyword>
<name>A0ABT3WKE2_9PROT</name>
<reference evidence="1" key="1">
    <citation type="submission" date="2022-07" db="EMBL/GenBank/DDBJ databases">
        <title>Bombella genomes.</title>
        <authorList>
            <person name="Harer L."/>
            <person name="Styblova S."/>
            <person name="Ehrmann M."/>
        </authorList>
    </citation>
    <scope>NUCLEOTIDE SEQUENCE</scope>
    <source>
        <strain evidence="1">TMW 2.2543</strain>
    </source>
</reference>
<sequence length="94" mass="10622">MAKFWKKDYPMPRIAGSPYPMEMEDRIEDFLADMREIATGGLAESVEEKPADVHSSAQLCLTIREQDRRLYEYALAVGMRAAGMVAFSVDSVME</sequence>
<evidence type="ECO:0000313" key="1">
    <source>
        <dbReference type="EMBL" id="MCX5618103.1"/>
    </source>
</evidence>